<keyword evidence="6 8" id="KW-0472">Membrane</keyword>
<dbReference type="InterPro" id="IPR045262">
    <property type="entry name" value="STP/PLT_plant"/>
</dbReference>
<comment type="subcellular location">
    <subcellularLocation>
        <location evidence="1">Membrane</location>
    </subcellularLocation>
</comment>
<feature type="transmembrane region" description="Helical" evidence="8">
    <location>
        <begin position="12"/>
        <end position="30"/>
    </location>
</feature>
<dbReference type="AlphaFoldDB" id="A0AAW2SMJ7"/>
<keyword evidence="9" id="KW-0762">Sugar transport</keyword>
<dbReference type="InterPro" id="IPR005828">
    <property type="entry name" value="MFS_sugar_transport-like"/>
</dbReference>
<dbReference type="GO" id="GO:0015144">
    <property type="term" value="F:carbohydrate transmembrane transporter activity"/>
    <property type="evidence" value="ECO:0007669"/>
    <property type="project" value="InterPro"/>
</dbReference>
<reference evidence="9" key="1">
    <citation type="submission" date="2020-06" db="EMBL/GenBank/DDBJ databases">
        <authorList>
            <person name="Li T."/>
            <person name="Hu X."/>
            <person name="Zhang T."/>
            <person name="Song X."/>
            <person name="Zhang H."/>
            <person name="Dai N."/>
            <person name="Sheng W."/>
            <person name="Hou X."/>
            <person name="Wei L."/>
        </authorList>
    </citation>
    <scope>NUCLEOTIDE SEQUENCE</scope>
    <source>
        <strain evidence="9">KEN1</strain>
        <tissue evidence="9">Leaf</tissue>
    </source>
</reference>
<dbReference type="EMBL" id="JACGWN010000016">
    <property type="protein sequence ID" value="KAL0393477.1"/>
    <property type="molecule type" value="Genomic_DNA"/>
</dbReference>
<keyword evidence="4 8" id="KW-0812">Transmembrane</keyword>
<keyword evidence="5 8" id="KW-1133">Transmembrane helix</keyword>
<proteinExistence type="inferred from homology"/>
<evidence type="ECO:0000256" key="7">
    <source>
        <dbReference type="ARBA" id="ARBA00044504"/>
    </source>
</evidence>
<evidence type="ECO:0000256" key="1">
    <source>
        <dbReference type="ARBA" id="ARBA00004370"/>
    </source>
</evidence>
<dbReference type="GO" id="GO:0016020">
    <property type="term" value="C:membrane"/>
    <property type="evidence" value="ECO:0007669"/>
    <property type="project" value="UniProtKB-SubCell"/>
</dbReference>
<dbReference type="SUPFAM" id="SSF103473">
    <property type="entry name" value="MFS general substrate transporter"/>
    <property type="match status" value="1"/>
</dbReference>
<gene>
    <name evidence="9" type="ORF">Slati_4313900</name>
</gene>
<keyword evidence="3" id="KW-0813">Transport</keyword>
<evidence type="ECO:0000256" key="3">
    <source>
        <dbReference type="ARBA" id="ARBA00022448"/>
    </source>
</evidence>
<comment type="similarity">
    <text evidence="7">Belongs to the major facilitator superfamily. Phosphate:H(+) symporter (TC 2.A.1.9) family.</text>
</comment>
<evidence type="ECO:0000256" key="5">
    <source>
        <dbReference type="ARBA" id="ARBA00022989"/>
    </source>
</evidence>
<reference evidence="9" key="2">
    <citation type="journal article" date="2024" name="Plant">
        <title>Genomic evolution and insights into agronomic trait innovations of Sesamum species.</title>
        <authorList>
            <person name="Miao H."/>
            <person name="Wang L."/>
            <person name="Qu L."/>
            <person name="Liu H."/>
            <person name="Sun Y."/>
            <person name="Le M."/>
            <person name="Wang Q."/>
            <person name="Wei S."/>
            <person name="Zheng Y."/>
            <person name="Lin W."/>
            <person name="Duan Y."/>
            <person name="Cao H."/>
            <person name="Xiong S."/>
            <person name="Wang X."/>
            <person name="Wei L."/>
            <person name="Li C."/>
            <person name="Ma Q."/>
            <person name="Ju M."/>
            <person name="Zhao R."/>
            <person name="Li G."/>
            <person name="Mu C."/>
            <person name="Tian Q."/>
            <person name="Mei H."/>
            <person name="Zhang T."/>
            <person name="Gao T."/>
            <person name="Zhang H."/>
        </authorList>
    </citation>
    <scope>NUCLEOTIDE SEQUENCE</scope>
    <source>
        <strain evidence="9">KEN1</strain>
    </source>
</reference>
<comment type="caution">
    <text evidence="9">The sequence shown here is derived from an EMBL/GenBank/DDBJ whole genome shotgun (WGS) entry which is preliminary data.</text>
</comment>
<name>A0AAW2SMJ7_9LAMI</name>
<evidence type="ECO:0000256" key="8">
    <source>
        <dbReference type="SAM" id="Phobius"/>
    </source>
</evidence>
<accession>A0AAW2SMJ7</accession>
<comment type="similarity">
    <text evidence="2">Belongs to the major facilitator superfamily. Sugar transporter (TC 2.A.1.1) family.</text>
</comment>
<evidence type="ECO:0000256" key="4">
    <source>
        <dbReference type="ARBA" id="ARBA00022692"/>
    </source>
</evidence>
<evidence type="ECO:0000256" key="6">
    <source>
        <dbReference type="ARBA" id="ARBA00023136"/>
    </source>
</evidence>
<sequence length="192" mass="21194">MVILIPFFQQLTGMNVFMFYAPVLFKTIGFGNNASLASAVISGGVNVAATLVSVFTVDRIGRRVLFLEGGIQMFVCQPYAYTSPDLHGRGASGVAGAERNLAAGSPISRTEHQRWCEHDLHLLHRRTVPENALCDEVWFVHILLGIRVRNVRIYLQILAGNKGYSDRGDEWNLEETPVLEELRGGGGRSHKG</sequence>
<feature type="transmembrane region" description="Helical" evidence="8">
    <location>
        <begin position="36"/>
        <end position="57"/>
    </location>
</feature>
<dbReference type="InterPro" id="IPR036259">
    <property type="entry name" value="MFS_trans_sf"/>
</dbReference>
<organism evidence="9">
    <name type="scientific">Sesamum latifolium</name>
    <dbReference type="NCBI Taxonomy" id="2727402"/>
    <lineage>
        <taxon>Eukaryota</taxon>
        <taxon>Viridiplantae</taxon>
        <taxon>Streptophyta</taxon>
        <taxon>Embryophyta</taxon>
        <taxon>Tracheophyta</taxon>
        <taxon>Spermatophyta</taxon>
        <taxon>Magnoliopsida</taxon>
        <taxon>eudicotyledons</taxon>
        <taxon>Gunneridae</taxon>
        <taxon>Pentapetalae</taxon>
        <taxon>asterids</taxon>
        <taxon>lamiids</taxon>
        <taxon>Lamiales</taxon>
        <taxon>Pedaliaceae</taxon>
        <taxon>Sesamum</taxon>
    </lineage>
</organism>
<protein>
    <submittedName>
        <fullName evidence="9">Sugar transport protein 10</fullName>
    </submittedName>
</protein>
<dbReference type="Gene3D" id="1.20.1250.20">
    <property type="entry name" value="MFS general substrate transporter like domains"/>
    <property type="match status" value="1"/>
</dbReference>
<dbReference type="PANTHER" id="PTHR23500">
    <property type="entry name" value="SOLUTE CARRIER FAMILY 2, FACILITATED GLUCOSE TRANSPORTER"/>
    <property type="match status" value="1"/>
</dbReference>
<evidence type="ECO:0000256" key="2">
    <source>
        <dbReference type="ARBA" id="ARBA00010992"/>
    </source>
</evidence>
<dbReference type="Pfam" id="PF00083">
    <property type="entry name" value="Sugar_tr"/>
    <property type="match status" value="1"/>
</dbReference>
<evidence type="ECO:0000313" key="9">
    <source>
        <dbReference type="EMBL" id="KAL0393477.1"/>
    </source>
</evidence>
<dbReference type="PANTHER" id="PTHR23500:SF574">
    <property type="entry name" value="SUGAR TRANSPORT PROTEIN 1"/>
    <property type="match status" value="1"/>
</dbReference>